<keyword evidence="3" id="KW-1185">Reference proteome</keyword>
<name>A0ABS2SQ10_9BACI</name>
<keyword evidence="1" id="KW-0472">Membrane</keyword>
<dbReference type="RefSeq" id="WP_204463613.1">
    <property type="nucleotide sequence ID" value="NZ_JAFBCV010000001.1"/>
</dbReference>
<dbReference type="Proteomes" id="UP001179280">
    <property type="component" value="Unassembled WGS sequence"/>
</dbReference>
<evidence type="ECO:0000313" key="3">
    <source>
        <dbReference type="Proteomes" id="UP001179280"/>
    </source>
</evidence>
<comment type="caution">
    <text evidence="2">The sequence shown here is derived from an EMBL/GenBank/DDBJ whole genome shotgun (WGS) entry which is preliminary data.</text>
</comment>
<dbReference type="EMBL" id="JAFBCV010000001">
    <property type="protein sequence ID" value="MBM7836895.1"/>
    <property type="molecule type" value="Genomic_DNA"/>
</dbReference>
<accession>A0ABS2SQ10</accession>
<evidence type="ECO:0000313" key="2">
    <source>
        <dbReference type="EMBL" id="MBM7836895.1"/>
    </source>
</evidence>
<organism evidence="2 3">
    <name type="scientific">Shouchella xiaoxiensis</name>
    <dbReference type="NCBI Taxonomy" id="766895"/>
    <lineage>
        <taxon>Bacteria</taxon>
        <taxon>Bacillati</taxon>
        <taxon>Bacillota</taxon>
        <taxon>Bacilli</taxon>
        <taxon>Bacillales</taxon>
        <taxon>Bacillaceae</taxon>
        <taxon>Shouchella</taxon>
    </lineage>
</organism>
<feature type="transmembrane region" description="Helical" evidence="1">
    <location>
        <begin position="54"/>
        <end position="74"/>
    </location>
</feature>
<sequence>MNDKIVALLFGTSTLMLIALLFNLVWLYAASFPIVLFAWMFLGAIKNGKIGSGYMFSLLSTLVIWLTGFLTMVYLDDTVIPTTYILGFPIHTFVMVYIVWLLPFFSGSLLYGLFFEKDGMNLQEWNQLKDEFNHRGGKAS</sequence>
<reference evidence="2" key="1">
    <citation type="submission" date="2021-01" db="EMBL/GenBank/DDBJ databases">
        <title>Genomic Encyclopedia of Type Strains, Phase IV (KMG-IV): sequencing the most valuable type-strain genomes for metagenomic binning, comparative biology and taxonomic classification.</title>
        <authorList>
            <person name="Goeker M."/>
        </authorList>
    </citation>
    <scope>NUCLEOTIDE SEQUENCE</scope>
    <source>
        <strain evidence="2">DSM 21943</strain>
    </source>
</reference>
<keyword evidence="1" id="KW-0812">Transmembrane</keyword>
<keyword evidence="1" id="KW-1133">Transmembrane helix</keyword>
<evidence type="ECO:0000256" key="1">
    <source>
        <dbReference type="SAM" id="Phobius"/>
    </source>
</evidence>
<proteinExistence type="predicted"/>
<protein>
    <submittedName>
        <fullName evidence="2">Uncharacterized protein</fullName>
    </submittedName>
</protein>
<gene>
    <name evidence="2" type="ORF">JOC54_000126</name>
</gene>
<feature type="transmembrane region" description="Helical" evidence="1">
    <location>
        <begin position="94"/>
        <end position="114"/>
    </location>
</feature>
<feature type="transmembrane region" description="Helical" evidence="1">
    <location>
        <begin position="15"/>
        <end position="42"/>
    </location>
</feature>